<protein>
    <submittedName>
        <fullName evidence="2">Uncharacterized protein</fullName>
    </submittedName>
</protein>
<accession>A0A9E8V975</accession>
<proteinExistence type="predicted"/>
<keyword evidence="3" id="KW-1185">Reference proteome</keyword>
<gene>
    <name evidence="2" type="ORF">NNKAGPMP_00029</name>
</gene>
<feature type="region of interest" description="Disordered" evidence="1">
    <location>
        <begin position="1"/>
        <end position="23"/>
    </location>
</feature>
<reference evidence="2 3" key="1">
    <citation type="submission" date="2022-10" db="EMBL/GenBank/DDBJ databases">
        <title>Evolutionary Diversification of Methanotrophic Ca. Methanophagales (ANME-1) and Their Expansive Virome.</title>
        <authorList>
            <person name="Laso-Perez R."/>
            <person name="Wu F."/>
            <person name="Cremiere A."/>
            <person name="Speth D.R."/>
            <person name="Magyar J.S."/>
            <person name="Krupovic M."/>
            <person name="Orphan V.J."/>
        </authorList>
    </citation>
    <scope>NUCLEOTIDE SEQUENCE [LARGE SCALE GENOMIC DNA]</scope>
</reference>
<sequence>MSGEFEEEMEEERRRGEESGGVFDELEAIAPEGRLPTPRIQADEALFDNEFVRFLDTLLKDSTTREIAEYILRSSLSIKAKEKLILYAYTLLHREFAITRLRGERDLHRILIQKSLIDADLPLGLTKFDLTPEFHHIVGLITIKFQAKLLRSMDGFERIALVSQRQIVAREEMRMDEYELKERLRRYPQRSFIGILPFFRRR</sequence>
<organism evidence="2 3">
    <name type="scientific">Methanophagales virus GBV303</name>
    <dbReference type="NCBI Taxonomy" id="2986514"/>
    <lineage>
        <taxon>Viruses</taxon>
        <taxon>Viruses incertae sedis</taxon>
        <taxon>Itzamnaviridae</taxon>
        <taxon>Demiitzamnavirus</taxon>
        <taxon>Demiitzamnavirus mexicoense</taxon>
    </lineage>
</organism>
<feature type="compositionally biased region" description="Acidic residues" evidence="1">
    <location>
        <begin position="1"/>
        <end position="10"/>
    </location>
</feature>
<name>A0A9E8V975_9VIRU</name>
<evidence type="ECO:0000256" key="1">
    <source>
        <dbReference type="SAM" id="MobiDB-lite"/>
    </source>
</evidence>
<dbReference type="Proteomes" id="UP001156932">
    <property type="component" value="Segment"/>
</dbReference>
<evidence type="ECO:0000313" key="2">
    <source>
        <dbReference type="EMBL" id="WAE39665.1"/>
    </source>
</evidence>
<dbReference type="EMBL" id="OP880254">
    <property type="protein sequence ID" value="WAE39665.1"/>
    <property type="molecule type" value="Genomic_DNA"/>
</dbReference>
<evidence type="ECO:0000313" key="3">
    <source>
        <dbReference type="Proteomes" id="UP001156932"/>
    </source>
</evidence>